<keyword evidence="2" id="KW-1185">Reference proteome</keyword>
<evidence type="ECO:0000313" key="2">
    <source>
        <dbReference type="Proteomes" id="UP000662111"/>
    </source>
</evidence>
<sequence length="253" mass="27908">MRVRAAGAALHTLIGMTSPGFLPTRQLVLVDLLAMMCATAPGERALVAVDGPDGVGKTRLVGELVALAPHVAGRQVLSVSVDGFHHPRERRYARGRTPQTYYEDSFDYEALRARVLRPFRAGLEIVPAVHDVSSDRPVHPDPVEADDDALLVVEGVFLRRPELRGEWDATCLVTAPLRVTVPRGNARLATGRVPGDDDPEHPANARYVGGQRLYQQQARLWQPTWIVDNSDLQRPELIVPDPEEPQWFGDEPA</sequence>
<organism evidence="1 2">
    <name type="scientific">Ornithinimicrobium pekingense</name>
    <dbReference type="NCBI Taxonomy" id="384677"/>
    <lineage>
        <taxon>Bacteria</taxon>
        <taxon>Bacillati</taxon>
        <taxon>Actinomycetota</taxon>
        <taxon>Actinomycetes</taxon>
        <taxon>Micrococcales</taxon>
        <taxon>Ornithinimicrobiaceae</taxon>
        <taxon>Ornithinimicrobium</taxon>
    </lineage>
</organism>
<name>A0ABQ2F8R4_9MICO</name>
<evidence type="ECO:0000313" key="1">
    <source>
        <dbReference type="EMBL" id="GGK62303.1"/>
    </source>
</evidence>
<reference evidence="2" key="1">
    <citation type="journal article" date="2019" name="Int. J. Syst. Evol. Microbiol.">
        <title>The Global Catalogue of Microorganisms (GCM) 10K type strain sequencing project: providing services to taxonomists for standard genome sequencing and annotation.</title>
        <authorList>
            <consortium name="The Broad Institute Genomics Platform"/>
            <consortium name="The Broad Institute Genome Sequencing Center for Infectious Disease"/>
            <person name="Wu L."/>
            <person name="Ma J."/>
        </authorList>
    </citation>
    <scope>NUCLEOTIDE SEQUENCE [LARGE SCALE GENOMIC DNA]</scope>
    <source>
        <strain evidence="2">CGMCC 1.5362</strain>
    </source>
</reference>
<evidence type="ECO:0008006" key="3">
    <source>
        <dbReference type="Google" id="ProtNLM"/>
    </source>
</evidence>
<dbReference type="Gene3D" id="3.40.50.300">
    <property type="entry name" value="P-loop containing nucleotide triphosphate hydrolases"/>
    <property type="match status" value="1"/>
</dbReference>
<gene>
    <name evidence="1" type="ORF">GCM10011509_08380</name>
</gene>
<dbReference type="EMBL" id="BMLB01000002">
    <property type="protein sequence ID" value="GGK62303.1"/>
    <property type="molecule type" value="Genomic_DNA"/>
</dbReference>
<dbReference type="SUPFAM" id="SSF52540">
    <property type="entry name" value="P-loop containing nucleoside triphosphate hydrolases"/>
    <property type="match status" value="1"/>
</dbReference>
<protein>
    <recommendedName>
        <fullName evidence="3">Uridine kinase</fullName>
    </recommendedName>
</protein>
<dbReference type="Proteomes" id="UP000662111">
    <property type="component" value="Unassembled WGS sequence"/>
</dbReference>
<comment type="caution">
    <text evidence="1">The sequence shown here is derived from an EMBL/GenBank/DDBJ whole genome shotgun (WGS) entry which is preliminary data.</text>
</comment>
<accession>A0ABQ2F8R4</accession>
<dbReference type="InterPro" id="IPR027417">
    <property type="entry name" value="P-loop_NTPase"/>
</dbReference>
<proteinExistence type="predicted"/>